<dbReference type="SMR" id="A0AAC9EV81"/>
<reference evidence="3 4" key="1">
    <citation type="journal article" date="2014" name="Genome Announc.">
        <title>Comparative Genome Analysis of Two Isolates of the Fish Pathogen Piscirickettsia salmonis from Different Hosts Reveals Major Differences in Virulence-Associated Secretion Systems.</title>
        <authorList>
            <person name="Bohle H."/>
            <person name="Henriquez P."/>
            <person name="Grothusen H."/>
            <person name="Navas E."/>
            <person name="Sandoval A."/>
            <person name="Bustamante F."/>
            <person name="Bustos P."/>
            <person name="Mancilla M."/>
        </authorList>
    </citation>
    <scope>NUCLEOTIDE SEQUENCE [LARGE SCALE GENOMIC DNA]</scope>
    <source>
        <strain evidence="4">B1-32597</strain>
    </source>
</reference>
<dbReference type="GO" id="GO:0006935">
    <property type="term" value="P:chemotaxis"/>
    <property type="evidence" value="ECO:0007669"/>
    <property type="project" value="UniProtKB-KW"/>
</dbReference>
<proteinExistence type="inferred from homology"/>
<dbReference type="InterPro" id="IPR051310">
    <property type="entry name" value="MCP_chemotaxis"/>
</dbReference>
<dbReference type="RefSeq" id="WP_017376024.1">
    <property type="nucleotide sequence ID" value="NZ_CP012508.1"/>
</dbReference>
<evidence type="ECO:0000256" key="1">
    <source>
        <dbReference type="ARBA" id="ARBA00022500"/>
    </source>
</evidence>
<dbReference type="SUPFAM" id="SSF58104">
    <property type="entry name" value="Methyl-accepting chemotaxis protein (MCP) signaling domain"/>
    <property type="match status" value="1"/>
</dbReference>
<sequence>MFSKSCQCVSPVEDVSTKIAEINNASQEQATGVIKVNKSMGEIDKRTQANNKLAGQMTQSSEKMERQAKRLIETISFFKTQK</sequence>
<dbReference type="Gene3D" id="1.10.287.950">
    <property type="entry name" value="Methyl-accepting chemotaxis protein"/>
    <property type="match status" value="1"/>
</dbReference>
<dbReference type="GO" id="GO:0005886">
    <property type="term" value="C:plasma membrane"/>
    <property type="evidence" value="ECO:0007669"/>
    <property type="project" value="TreeGrafter"/>
</dbReference>
<gene>
    <name evidence="3" type="ORF">KU39_2480</name>
</gene>
<dbReference type="Proteomes" id="UP000029558">
    <property type="component" value="Chromosome"/>
</dbReference>
<comment type="similarity">
    <text evidence="2">Belongs to the methyl-accepting chemotaxis (MCP) protein family.</text>
</comment>
<name>A0AAC9EV81_PISSA</name>
<accession>A0AAC9EV81</accession>
<evidence type="ECO:0000313" key="4">
    <source>
        <dbReference type="Proteomes" id="UP000029558"/>
    </source>
</evidence>
<keyword evidence="1" id="KW-0145">Chemotaxis</keyword>
<dbReference type="PANTHER" id="PTHR43531:SF11">
    <property type="entry name" value="METHYL-ACCEPTING CHEMOTAXIS PROTEIN 3"/>
    <property type="match status" value="1"/>
</dbReference>
<evidence type="ECO:0000256" key="2">
    <source>
        <dbReference type="ARBA" id="ARBA00029447"/>
    </source>
</evidence>
<evidence type="ECO:0000313" key="3">
    <source>
        <dbReference type="EMBL" id="ALB23658.1"/>
    </source>
</evidence>
<dbReference type="GO" id="GO:0004888">
    <property type="term" value="F:transmembrane signaling receptor activity"/>
    <property type="evidence" value="ECO:0007669"/>
    <property type="project" value="TreeGrafter"/>
</dbReference>
<dbReference type="AlphaFoldDB" id="A0AAC9EV81"/>
<dbReference type="EMBL" id="CP012508">
    <property type="protein sequence ID" value="ALB23658.1"/>
    <property type="molecule type" value="Genomic_DNA"/>
</dbReference>
<protein>
    <submittedName>
        <fullName evidence="3">Methyl-accepting chemotaxis sensory transducer</fullName>
    </submittedName>
</protein>
<organism evidence="3 4">
    <name type="scientific">Piscirickettsia salmonis</name>
    <dbReference type="NCBI Taxonomy" id="1238"/>
    <lineage>
        <taxon>Bacteria</taxon>
        <taxon>Pseudomonadati</taxon>
        <taxon>Pseudomonadota</taxon>
        <taxon>Gammaproteobacteria</taxon>
        <taxon>Thiotrichales</taxon>
        <taxon>Piscirickettsiaceae</taxon>
        <taxon>Piscirickettsia</taxon>
    </lineage>
</organism>
<dbReference type="PANTHER" id="PTHR43531">
    <property type="entry name" value="PROTEIN ICFG"/>
    <property type="match status" value="1"/>
</dbReference>